<feature type="compositionally biased region" description="Low complexity" evidence="1">
    <location>
        <begin position="702"/>
        <end position="713"/>
    </location>
</feature>
<accession>A0A1Y2G8R2</accession>
<comment type="caution">
    <text evidence="2">The sequence shown here is derived from an EMBL/GenBank/DDBJ whole genome shotgun (WGS) entry which is preliminary data.</text>
</comment>
<evidence type="ECO:0000313" key="3">
    <source>
        <dbReference type="Proteomes" id="UP000193648"/>
    </source>
</evidence>
<feature type="region of interest" description="Disordered" evidence="1">
    <location>
        <begin position="377"/>
        <end position="432"/>
    </location>
</feature>
<evidence type="ECO:0000313" key="2">
    <source>
        <dbReference type="EMBL" id="ORZ04425.1"/>
    </source>
</evidence>
<feature type="region of interest" description="Disordered" evidence="1">
    <location>
        <begin position="686"/>
        <end position="752"/>
    </location>
</feature>
<proteinExistence type="predicted"/>
<dbReference type="RefSeq" id="XP_021876533.1">
    <property type="nucleotide sequence ID" value="XM_022019859.1"/>
</dbReference>
<feature type="compositionally biased region" description="Acidic residues" evidence="1">
    <location>
        <begin position="377"/>
        <end position="398"/>
    </location>
</feature>
<feature type="region of interest" description="Disordered" evidence="1">
    <location>
        <begin position="779"/>
        <end position="807"/>
    </location>
</feature>
<feature type="region of interest" description="Disordered" evidence="1">
    <location>
        <begin position="572"/>
        <end position="596"/>
    </location>
</feature>
<dbReference type="InParanoid" id="A0A1Y2G8R2"/>
<keyword evidence="3" id="KW-1185">Reference proteome</keyword>
<feature type="compositionally biased region" description="Low complexity" evidence="1">
    <location>
        <begin position="12"/>
        <end position="23"/>
    </location>
</feature>
<gene>
    <name evidence="2" type="ORF">BCR41DRAFT_197840</name>
</gene>
<protein>
    <submittedName>
        <fullName evidence="2">Uncharacterized protein</fullName>
    </submittedName>
</protein>
<dbReference type="Proteomes" id="UP000193648">
    <property type="component" value="Unassembled WGS sequence"/>
</dbReference>
<dbReference type="GeneID" id="33561703"/>
<name>A0A1Y2G8R2_9FUNG</name>
<dbReference type="AlphaFoldDB" id="A0A1Y2G8R2"/>
<feature type="compositionally biased region" description="Polar residues" evidence="1">
    <location>
        <begin position="792"/>
        <end position="805"/>
    </location>
</feature>
<sequence length="855" mass="96337">MMNRLVSYHTGATSTSNSNSSSARSPPQPLSHLQRPQRRLIRDSDEESDSGSKSNHPIDSTMVDGGNTQHFSMKLEKQDFSSSRPFPDRPLQEQQRESIVDQSLSTQRPLVTIATLEATGAQSLVSTKPIDQKAETELSSASSSSAATEIITSSSSQTGASSAPPLTALFARTAHKSLLSIDVQIRLLTSVLKHDPFNCPIRRTTQVWQQIAREQGISARTCARRYENIIQDSISGKDKYLVGTEEQIATKKTLLEQLLKMMNQPQALVRMQKRKRYRSEEEDRKLLLEVIRLNPFAQKIGQIAKAWEDVRDALGMKVHARQCVRRVNRMIKPYQLREKMYNGNIPENMREINDELIKQVIQLMYTGGHGGALEYDAEEEQSNDEDSASGESYSDDQDDRPFEDSEVNKKRKPSQNEDELEEDRNEPIASPLALPDLSSRLIMPMKKTMATAATAAMQLPLVSSSLEPTTALSLEYTPDNWPSRIPSSSSAMDLKEGPKDTTTIVIGDHRAAIRASEPEIRPQHNWGSHPYSQTPIASMPQNKESNADHHRPLKYHRIVPKEHVNAFTNEQQDYGSQRQPSQKQSFVKNPSPNESPCPIMLTPMVTSVTSSSAFTHIGQREGHEFLDPSSPLYHTIMREFCEVKACLIRLGDQRLRDKEGRKKMYTLIETLQHQVQEQQREINELQSQIQSQDDHQRRQASYRRSSPQYQPQRYQHHHHHHHRPQSQQAQQQQKAFQYEHSPPIRSIQERPLSADGTGVIREIEHDSQLPLPTALTPMMSDHHNSGSNNSGLDINSNGNSNSSRPMQDRVSMISALSYEHRSSLRGSSTTVRAVTTTSIKASGSTGKKMDEGCST</sequence>
<organism evidence="2 3">
    <name type="scientific">Lobosporangium transversale</name>
    <dbReference type="NCBI Taxonomy" id="64571"/>
    <lineage>
        <taxon>Eukaryota</taxon>
        <taxon>Fungi</taxon>
        <taxon>Fungi incertae sedis</taxon>
        <taxon>Mucoromycota</taxon>
        <taxon>Mortierellomycotina</taxon>
        <taxon>Mortierellomycetes</taxon>
        <taxon>Mortierellales</taxon>
        <taxon>Mortierellaceae</taxon>
        <taxon>Lobosporangium</taxon>
    </lineage>
</organism>
<dbReference type="EMBL" id="MCFF01000057">
    <property type="protein sequence ID" value="ORZ04425.1"/>
    <property type="molecule type" value="Genomic_DNA"/>
</dbReference>
<reference evidence="2 3" key="1">
    <citation type="submission" date="2016-07" db="EMBL/GenBank/DDBJ databases">
        <title>Pervasive Adenine N6-methylation of Active Genes in Fungi.</title>
        <authorList>
            <consortium name="DOE Joint Genome Institute"/>
            <person name="Mondo S.J."/>
            <person name="Dannebaum R.O."/>
            <person name="Kuo R.C."/>
            <person name="Labutti K."/>
            <person name="Haridas S."/>
            <person name="Kuo A."/>
            <person name="Salamov A."/>
            <person name="Ahrendt S.R."/>
            <person name="Lipzen A."/>
            <person name="Sullivan W."/>
            <person name="Andreopoulos W.B."/>
            <person name="Clum A."/>
            <person name="Lindquist E."/>
            <person name="Daum C."/>
            <person name="Ramamoorthy G.K."/>
            <person name="Gryganskyi A."/>
            <person name="Culley D."/>
            <person name="Magnuson J.K."/>
            <person name="James T.Y."/>
            <person name="O'Malley M.A."/>
            <person name="Stajich J.E."/>
            <person name="Spatafora J.W."/>
            <person name="Visel A."/>
            <person name="Grigoriev I.V."/>
        </authorList>
    </citation>
    <scope>NUCLEOTIDE SEQUENCE [LARGE SCALE GENOMIC DNA]</scope>
    <source>
        <strain evidence="2 3">NRRL 3116</strain>
    </source>
</reference>
<evidence type="ECO:0000256" key="1">
    <source>
        <dbReference type="SAM" id="MobiDB-lite"/>
    </source>
</evidence>
<feature type="compositionally biased region" description="Basic residues" evidence="1">
    <location>
        <begin position="714"/>
        <end position="724"/>
    </location>
</feature>
<feature type="compositionally biased region" description="Basic and acidic residues" evidence="1">
    <location>
        <begin position="86"/>
        <end position="99"/>
    </location>
</feature>
<feature type="region of interest" description="Disordered" evidence="1">
    <location>
        <begin position="1"/>
        <end position="104"/>
    </location>
</feature>
<feature type="compositionally biased region" description="Basic and acidic residues" evidence="1">
    <location>
        <begin position="399"/>
        <end position="408"/>
    </location>
</feature>
<dbReference type="OrthoDB" id="2422815at2759"/>
<feature type="compositionally biased region" description="Polar residues" evidence="1">
    <location>
        <begin position="572"/>
        <end position="594"/>
    </location>
</feature>